<dbReference type="InterPro" id="IPR042509">
    <property type="entry name" value="ZCCHC3"/>
</dbReference>
<dbReference type="InterPro" id="IPR057810">
    <property type="entry name" value="RBD_ZCCHC3_1st"/>
</dbReference>
<dbReference type="EMBL" id="CM004479">
    <property type="protein sequence ID" value="OCT70406.1"/>
    <property type="molecule type" value="Genomic_DNA"/>
</dbReference>
<evidence type="ECO:0000259" key="3">
    <source>
        <dbReference type="Pfam" id="PF23058"/>
    </source>
</evidence>
<name>A0A974CCD2_XENLA</name>
<accession>A0A974CCD2</accession>
<gene>
    <name evidence="4" type="ORF">XELAEV_18037325mg</name>
</gene>
<dbReference type="AlphaFoldDB" id="A0A974CCD2"/>
<evidence type="ECO:0000259" key="2">
    <source>
        <dbReference type="Pfam" id="PF23057"/>
    </source>
</evidence>
<organism evidence="4 5">
    <name type="scientific">Xenopus laevis</name>
    <name type="common">African clawed frog</name>
    <dbReference type="NCBI Taxonomy" id="8355"/>
    <lineage>
        <taxon>Eukaryota</taxon>
        <taxon>Metazoa</taxon>
        <taxon>Chordata</taxon>
        <taxon>Craniata</taxon>
        <taxon>Vertebrata</taxon>
        <taxon>Euteleostomi</taxon>
        <taxon>Amphibia</taxon>
        <taxon>Batrachia</taxon>
        <taxon>Anura</taxon>
        <taxon>Pipoidea</taxon>
        <taxon>Pipidae</taxon>
        <taxon>Xenopodinae</taxon>
        <taxon>Xenopus</taxon>
        <taxon>Xenopus</taxon>
    </lineage>
</organism>
<dbReference type="Pfam" id="PF23057">
    <property type="entry name" value="RBD_ZCCHC3_1st"/>
    <property type="match status" value="1"/>
</dbReference>
<protein>
    <submittedName>
        <fullName evidence="4">Uncharacterized protein</fullName>
    </submittedName>
</protein>
<dbReference type="PANTHER" id="PTHR22639">
    <property type="entry name" value="GAG-RELATED PROTEIN"/>
    <property type="match status" value="1"/>
</dbReference>
<dbReference type="GO" id="GO:0002218">
    <property type="term" value="P:activation of innate immune response"/>
    <property type="evidence" value="ECO:0007669"/>
    <property type="project" value="InterPro"/>
</dbReference>
<feature type="region of interest" description="Disordered" evidence="1">
    <location>
        <begin position="1"/>
        <end position="25"/>
    </location>
</feature>
<proteinExistence type="predicted"/>
<dbReference type="InterPro" id="IPR057811">
    <property type="entry name" value="RBD_ZCCHC3_2nd"/>
</dbReference>
<feature type="domain" description="Zinc finger CCHC" evidence="2">
    <location>
        <begin position="335"/>
        <end position="384"/>
    </location>
</feature>
<evidence type="ECO:0000313" key="4">
    <source>
        <dbReference type="EMBL" id="OCT70406.1"/>
    </source>
</evidence>
<sequence>MSKKVARSPKSSGEAKAKSPRAHLATSKCVTRTRVCAATVEAKKPSERRALQEKIKAVSAAGRKGNGGKGNEVPAAILDEGKSAEHLKEIPGEFSSSVALECDSPGPSGCVEMTPWRKDRAAAGQEAAAVPGNSQGNPGGCWEKGQAAAGEVSPMCWSVIGESKMAGVCENLAEKALKRRSSDGANTEQVIPFPHIPSAANGPQGANIDFVRTDCSKLGPASPNETVFVSGAIMAAMRGMETLQCRKVELEAAILTEISEGEVRVQSIRRATLLNKELEDSGCKVLGEQVVTGGSDAHDSTGTHGRAPEPVKPNIWEKRRPFARQTQRNEYFEGQSMGFTHSDIYAFISVSEVEFDISFKLPQGLEGFWALYEQKEDSLEWQGFTVTPISRPETKVVTNDVLVWLQKQCPVLSPLQPVYNEEGFWVAGWRVQFRLQVQNNVPKHLPSPFFIGNKRGSCFYPGHPRQQHVGKEPIIEDQGKKRIGRAPEMGEQAVSEGGGLVFLEVEGDSQGVKGIQVKRFLDGLEEDFVKTPKAPKSSKKSKGATD</sequence>
<dbReference type="GO" id="GO:0003690">
    <property type="term" value="F:double-stranded DNA binding"/>
    <property type="evidence" value="ECO:0007669"/>
    <property type="project" value="InterPro"/>
</dbReference>
<dbReference type="GO" id="GO:0003723">
    <property type="term" value="F:RNA binding"/>
    <property type="evidence" value="ECO:0007669"/>
    <property type="project" value="InterPro"/>
</dbReference>
<evidence type="ECO:0000256" key="1">
    <source>
        <dbReference type="SAM" id="MobiDB-lite"/>
    </source>
</evidence>
<feature type="domain" description="Zinc finger CCHC" evidence="3">
    <location>
        <begin position="395"/>
        <end position="460"/>
    </location>
</feature>
<dbReference type="Pfam" id="PF23058">
    <property type="entry name" value="RBD_ZCCHC3_2nd"/>
    <property type="match status" value="1"/>
</dbReference>
<dbReference type="PANTHER" id="PTHR22639:SF10">
    <property type="match status" value="1"/>
</dbReference>
<evidence type="ECO:0000313" key="5">
    <source>
        <dbReference type="Proteomes" id="UP000694892"/>
    </source>
</evidence>
<dbReference type="Proteomes" id="UP000694892">
    <property type="component" value="Chromosome 7S"/>
</dbReference>
<reference evidence="5" key="1">
    <citation type="journal article" date="2016" name="Nature">
        <title>Genome evolution in the allotetraploid frog Xenopus laevis.</title>
        <authorList>
            <person name="Session A.M."/>
            <person name="Uno Y."/>
            <person name="Kwon T."/>
            <person name="Chapman J.A."/>
            <person name="Toyoda A."/>
            <person name="Takahashi S."/>
            <person name="Fukui A."/>
            <person name="Hikosaka A."/>
            <person name="Suzuki A."/>
            <person name="Kondo M."/>
            <person name="van Heeringen S.J."/>
            <person name="Quigley I."/>
            <person name="Heinz S."/>
            <person name="Ogino H."/>
            <person name="Ochi H."/>
            <person name="Hellsten U."/>
            <person name="Lyons J.B."/>
            <person name="Simakov O."/>
            <person name="Putnam N."/>
            <person name="Stites J."/>
            <person name="Kuroki Y."/>
            <person name="Tanaka T."/>
            <person name="Michiue T."/>
            <person name="Watanabe M."/>
            <person name="Bogdanovic O."/>
            <person name="Lister R."/>
            <person name="Georgiou G."/>
            <person name="Paranjpe S.S."/>
            <person name="van Kruijsbergen I."/>
            <person name="Shu S."/>
            <person name="Carlson J."/>
            <person name="Kinoshita T."/>
            <person name="Ohta Y."/>
            <person name="Mawaribuchi S."/>
            <person name="Jenkins J."/>
            <person name="Grimwood J."/>
            <person name="Schmutz J."/>
            <person name="Mitros T."/>
            <person name="Mozaffari S.V."/>
            <person name="Suzuki Y."/>
            <person name="Haramoto Y."/>
            <person name="Yamamoto T.S."/>
            <person name="Takagi C."/>
            <person name="Heald R."/>
            <person name="Miller K."/>
            <person name="Haudenschild C."/>
            <person name="Kitzman J."/>
            <person name="Nakayama T."/>
            <person name="Izutsu Y."/>
            <person name="Robert J."/>
            <person name="Fortriede J."/>
            <person name="Burns K."/>
            <person name="Lotay V."/>
            <person name="Karimi K."/>
            <person name="Yasuoka Y."/>
            <person name="Dichmann D.S."/>
            <person name="Flajnik M.F."/>
            <person name="Houston D.W."/>
            <person name="Shendure J."/>
            <person name="DuPasquier L."/>
            <person name="Vize P.D."/>
            <person name="Zorn A.M."/>
            <person name="Ito M."/>
            <person name="Marcotte E.M."/>
            <person name="Wallingford J.B."/>
            <person name="Ito Y."/>
            <person name="Asashima M."/>
            <person name="Ueno N."/>
            <person name="Matsuda Y."/>
            <person name="Veenstra G.J."/>
            <person name="Fujiyama A."/>
            <person name="Harland R.M."/>
            <person name="Taira M."/>
            <person name="Rokhsar D.S."/>
        </authorList>
    </citation>
    <scope>NUCLEOTIDE SEQUENCE [LARGE SCALE GENOMIC DNA]</scope>
    <source>
        <strain evidence="5">J</strain>
    </source>
</reference>